<dbReference type="EMBL" id="GGFM01008514">
    <property type="protein sequence ID" value="MBW29265.1"/>
    <property type="molecule type" value="Transcribed_RNA"/>
</dbReference>
<reference evidence="2" key="1">
    <citation type="submission" date="2018-01" db="EMBL/GenBank/DDBJ databases">
        <title>An insight into the sialome of Amazonian anophelines.</title>
        <authorList>
            <person name="Ribeiro J.M."/>
            <person name="Scarpassa V."/>
            <person name="Calvo E."/>
        </authorList>
    </citation>
    <scope>NUCLEOTIDE SEQUENCE</scope>
    <source>
        <tissue evidence="2">Salivary glands</tissue>
    </source>
</reference>
<protein>
    <recommendedName>
        <fullName evidence="3">Secreted peptide</fullName>
    </recommendedName>
</protein>
<feature type="chain" id="PRO_5014779122" description="Secreted peptide" evidence="1">
    <location>
        <begin position="28"/>
        <end position="81"/>
    </location>
</feature>
<evidence type="ECO:0008006" key="3">
    <source>
        <dbReference type="Google" id="ProtNLM"/>
    </source>
</evidence>
<feature type="signal peptide" evidence="1">
    <location>
        <begin position="1"/>
        <end position="27"/>
    </location>
</feature>
<dbReference type="AlphaFoldDB" id="A0A2M3ZL89"/>
<organism evidence="2">
    <name type="scientific">Anopheles braziliensis</name>
    <dbReference type="NCBI Taxonomy" id="58242"/>
    <lineage>
        <taxon>Eukaryota</taxon>
        <taxon>Metazoa</taxon>
        <taxon>Ecdysozoa</taxon>
        <taxon>Arthropoda</taxon>
        <taxon>Hexapoda</taxon>
        <taxon>Insecta</taxon>
        <taxon>Pterygota</taxon>
        <taxon>Neoptera</taxon>
        <taxon>Endopterygota</taxon>
        <taxon>Diptera</taxon>
        <taxon>Nematocera</taxon>
        <taxon>Culicoidea</taxon>
        <taxon>Culicidae</taxon>
        <taxon>Anophelinae</taxon>
        <taxon>Anopheles</taxon>
    </lineage>
</organism>
<keyword evidence="1" id="KW-0732">Signal</keyword>
<accession>A0A2M3ZL89</accession>
<name>A0A2M3ZL89_9DIPT</name>
<evidence type="ECO:0000256" key="1">
    <source>
        <dbReference type="SAM" id="SignalP"/>
    </source>
</evidence>
<proteinExistence type="predicted"/>
<evidence type="ECO:0000313" key="2">
    <source>
        <dbReference type="EMBL" id="MBW29265.1"/>
    </source>
</evidence>
<sequence>MHLLLGRCGRRWLLLHLLHLLLRYGLGRCLLDRLNTSLLICLPLGDQSQPLGVVGQQLLLAVLFLSDEAQGRVALAQSAVA</sequence>